<dbReference type="GO" id="GO:0050852">
    <property type="term" value="P:T cell receptor signaling pathway"/>
    <property type="evidence" value="ECO:0007669"/>
    <property type="project" value="TreeGrafter"/>
</dbReference>
<keyword evidence="5 10" id="KW-0472">Membrane</keyword>
<dbReference type="FunFam" id="2.60.40.10:FF:000142">
    <property type="entry name" value="V-set domain-containing T-cell activation inhibitor 1"/>
    <property type="match status" value="1"/>
</dbReference>
<evidence type="ECO:0000259" key="12">
    <source>
        <dbReference type="PROSITE" id="PS50835"/>
    </source>
</evidence>
<feature type="chain" id="PRO_5034961891" description="Ig-like domain-containing protein" evidence="11">
    <location>
        <begin position="24"/>
        <end position="280"/>
    </location>
</feature>
<evidence type="ECO:0000256" key="10">
    <source>
        <dbReference type="SAM" id="Phobius"/>
    </source>
</evidence>
<dbReference type="InterPro" id="IPR053896">
    <property type="entry name" value="BTN3A2-like_Ig-C"/>
</dbReference>
<dbReference type="GO" id="GO:0009897">
    <property type="term" value="C:external side of plasma membrane"/>
    <property type="evidence" value="ECO:0007669"/>
    <property type="project" value="TreeGrafter"/>
</dbReference>
<dbReference type="Pfam" id="PF22705">
    <property type="entry name" value="C2-set_3"/>
    <property type="match status" value="1"/>
</dbReference>
<evidence type="ECO:0000256" key="3">
    <source>
        <dbReference type="ARBA" id="ARBA00022729"/>
    </source>
</evidence>
<evidence type="ECO:0000256" key="7">
    <source>
        <dbReference type="ARBA" id="ARBA00023180"/>
    </source>
</evidence>
<dbReference type="Gene3D" id="2.60.40.10">
    <property type="entry name" value="Immunoglobulins"/>
    <property type="match status" value="2"/>
</dbReference>
<keyword evidence="8" id="KW-0393">Immunoglobulin domain</keyword>
<evidence type="ECO:0000256" key="8">
    <source>
        <dbReference type="ARBA" id="ARBA00023319"/>
    </source>
</evidence>
<sequence>MNISWSECLRFIPLLLQLTTVSTLESFEVLGPADPVVAVPGEDVVLPCYLKPNISAMDLSVEWFRVQTKNPLVHLYQDHEDRNENQIPSYRGRTSLFPEELNNGNTSLKVKNVRLSDSGEYKCFVQSAEWYDDYSINVQIKAIGTHPVISNEGYKEGGISLVCESKGWYPQPQVVWMDSEGHNLPAEHTETHRDSMDLFIVRRRVIVQETETNRFTCQVLQRDLKEMKETMTEIPGELHIFSINSSMETRRVRNVICFCIVLICVLIHLYESVSTLMIVL</sequence>
<dbReference type="InterPro" id="IPR036179">
    <property type="entry name" value="Ig-like_dom_sf"/>
</dbReference>
<keyword evidence="14" id="KW-1185">Reference proteome</keyword>
<dbReference type="SMART" id="SM00408">
    <property type="entry name" value="IGc2"/>
    <property type="match status" value="1"/>
</dbReference>
<keyword evidence="7" id="KW-0325">Glycoprotein</keyword>
<feature type="domain" description="Ig-like" evidence="12">
    <location>
        <begin position="147"/>
        <end position="232"/>
    </location>
</feature>
<evidence type="ECO:0000256" key="2">
    <source>
        <dbReference type="ARBA" id="ARBA00022692"/>
    </source>
</evidence>
<dbReference type="SMART" id="SM00406">
    <property type="entry name" value="IGv"/>
    <property type="match status" value="1"/>
</dbReference>
<feature type="domain" description="Ig-like" evidence="12">
    <location>
        <begin position="13"/>
        <end position="139"/>
    </location>
</feature>
<evidence type="ECO:0000256" key="6">
    <source>
        <dbReference type="ARBA" id="ARBA00023157"/>
    </source>
</evidence>
<dbReference type="SUPFAM" id="SSF48726">
    <property type="entry name" value="Immunoglobulin"/>
    <property type="match status" value="2"/>
</dbReference>
<dbReference type="PROSITE" id="PS50835">
    <property type="entry name" value="IG_LIKE"/>
    <property type="match status" value="2"/>
</dbReference>
<dbReference type="Pfam" id="PF07686">
    <property type="entry name" value="V-set"/>
    <property type="match status" value="1"/>
</dbReference>
<dbReference type="InterPro" id="IPR013106">
    <property type="entry name" value="Ig_V-set"/>
</dbReference>
<dbReference type="PANTHER" id="PTHR24100">
    <property type="entry name" value="BUTYROPHILIN"/>
    <property type="match status" value="1"/>
</dbReference>
<dbReference type="AlphaFoldDB" id="A0A8C9SGA5"/>
<keyword evidence="2 10" id="KW-0812">Transmembrane</keyword>
<dbReference type="SMART" id="SM00409">
    <property type="entry name" value="IG"/>
    <property type="match status" value="1"/>
</dbReference>
<proteinExistence type="inferred from homology"/>
<dbReference type="PANTHER" id="PTHR24100:SF130">
    <property type="entry name" value="BUTYROPHILIN-LIKE PROTEIN 9"/>
    <property type="match status" value="1"/>
</dbReference>
<evidence type="ECO:0000256" key="5">
    <source>
        <dbReference type="ARBA" id="ARBA00023136"/>
    </source>
</evidence>
<evidence type="ECO:0000313" key="14">
    <source>
        <dbReference type="Proteomes" id="UP000694397"/>
    </source>
</evidence>
<reference evidence="13" key="2">
    <citation type="submission" date="2025-08" db="UniProtKB">
        <authorList>
            <consortium name="Ensembl"/>
        </authorList>
    </citation>
    <scope>IDENTIFICATION</scope>
</reference>
<name>A0A8C9SGA5_SCLFO</name>
<keyword evidence="6" id="KW-1015">Disulfide bond</keyword>
<evidence type="ECO:0000256" key="4">
    <source>
        <dbReference type="ARBA" id="ARBA00022989"/>
    </source>
</evidence>
<protein>
    <recommendedName>
        <fullName evidence="12">Ig-like domain-containing protein</fullName>
    </recommendedName>
</protein>
<organism evidence="13 14">
    <name type="scientific">Scleropages formosus</name>
    <name type="common">Asian bonytongue</name>
    <name type="synonym">Osteoglossum formosum</name>
    <dbReference type="NCBI Taxonomy" id="113540"/>
    <lineage>
        <taxon>Eukaryota</taxon>
        <taxon>Metazoa</taxon>
        <taxon>Chordata</taxon>
        <taxon>Craniata</taxon>
        <taxon>Vertebrata</taxon>
        <taxon>Euteleostomi</taxon>
        <taxon>Actinopterygii</taxon>
        <taxon>Neopterygii</taxon>
        <taxon>Teleostei</taxon>
        <taxon>Osteoglossocephala</taxon>
        <taxon>Osteoglossomorpha</taxon>
        <taxon>Osteoglossiformes</taxon>
        <taxon>Osteoglossidae</taxon>
        <taxon>Scleropages</taxon>
    </lineage>
</organism>
<dbReference type="InterPro" id="IPR013783">
    <property type="entry name" value="Ig-like_fold"/>
</dbReference>
<evidence type="ECO:0000256" key="1">
    <source>
        <dbReference type="ARBA" id="ARBA00004370"/>
    </source>
</evidence>
<dbReference type="GO" id="GO:0042110">
    <property type="term" value="P:T cell activation"/>
    <property type="evidence" value="ECO:0007669"/>
    <property type="project" value="UniProtKB-ARBA"/>
</dbReference>
<dbReference type="GO" id="GO:0050863">
    <property type="term" value="P:regulation of T cell activation"/>
    <property type="evidence" value="ECO:0007669"/>
    <property type="project" value="UniProtKB-ARBA"/>
</dbReference>
<dbReference type="Proteomes" id="UP000694397">
    <property type="component" value="Chromosome 11"/>
</dbReference>
<dbReference type="GeneTree" id="ENSGT01050000244843"/>
<comment type="similarity">
    <text evidence="9">Belongs to the SKINT family.</text>
</comment>
<evidence type="ECO:0000256" key="11">
    <source>
        <dbReference type="SAM" id="SignalP"/>
    </source>
</evidence>
<reference evidence="13" key="3">
    <citation type="submission" date="2025-09" db="UniProtKB">
        <authorList>
            <consortium name="Ensembl"/>
        </authorList>
    </citation>
    <scope>IDENTIFICATION</scope>
</reference>
<evidence type="ECO:0000313" key="13">
    <source>
        <dbReference type="Ensembl" id="ENSSFOP00015036781.2"/>
    </source>
</evidence>
<dbReference type="InterPro" id="IPR050504">
    <property type="entry name" value="IgSF_BTN/MOG"/>
</dbReference>
<dbReference type="Ensembl" id="ENSSFOT00015037182.2">
    <property type="protein sequence ID" value="ENSSFOP00015036781.2"/>
    <property type="gene ID" value="ENSSFOG00015026238.1"/>
</dbReference>
<dbReference type="InterPro" id="IPR007110">
    <property type="entry name" value="Ig-like_dom"/>
</dbReference>
<reference evidence="13 14" key="1">
    <citation type="submission" date="2019-04" db="EMBL/GenBank/DDBJ databases">
        <authorList>
            <consortium name="Wellcome Sanger Institute Data Sharing"/>
        </authorList>
    </citation>
    <scope>NUCLEOTIDE SEQUENCE [LARGE SCALE GENOMIC DNA]</scope>
</reference>
<dbReference type="GO" id="GO:0001817">
    <property type="term" value="P:regulation of cytokine production"/>
    <property type="evidence" value="ECO:0007669"/>
    <property type="project" value="TreeGrafter"/>
</dbReference>
<dbReference type="GO" id="GO:0005102">
    <property type="term" value="F:signaling receptor binding"/>
    <property type="evidence" value="ECO:0007669"/>
    <property type="project" value="TreeGrafter"/>
</dbReference>
<keyword evidence="4 10" id="KW-1133">Transmembrane helix</keyword>
<evidence type="ECO:0000256" key="9">
    <source>
        <dbReference type="ARBA" id="ARBA00038221"/>
    </source>
</evidence>
<dbReference type="InterPro" id="IPR003598">
    <property type="entry name" value="Ig_sub2"/>
</dbReference>
<dbReference type="FunFam" id="2.60.40.10:FF:000088">
    <property type="entry name" value="Butyrophilin subfamily 1 member A1"/>
    <property type="match status" value="1"/>
</dbReference>
<keyword evidence="3 11" id="KW-0732">Signal</keyword>
<feature type="signal peptide" evidence="11">
    <location>
        <begin position="1"/>
        <end position="23"/>
    </location>
</feature>
<comment type="subcellular location">
    <subcellularLocation>
        <location evidence="1">Membrane</location>
    </subcellularLocation>
</comment>
<accession>A0A8C9SGA5</accession>
<dbReference type="InterPro" id="IPR003599">
    <property type="entry name" value="Ig_sub"/>
</dbReference>
<dbReference type="GO" id="GO:1903037">
    <property type="term" value="P:regulation of leukocyte cell-cell adhesion"/>
    <property type="evidence" value="ECO:0007669"/>
    <property type="project" value="UniProtKB-ARBA"/>
</dbReference>
<feature type="transmembrane region" description="Helical" evidence="10">
    <location>
        <begin position="252"/>
        <end position="270"/>
    </location>
</feature>